<feature type="domain" description="Adenylate kinase active site lid" evidence="9">
    <location>
        <begin position="122"/>
        <end position="157"/>
    </location>
</feature>
<feature type="binding site" evidence="5">
    <location>
        <position position="202"/>
    </location>
    <ligand>
        <name>ATP</name>
        <dbReference type="ChEBI" id="CHEBI:30616"/>
    </ligand>
</feature>
<feature type="binding site" evidence="5">
    <location>
        <begin position="10"/>
        <end position="15"/>
    </location>
    <ligand>
        <name>ATP</name>
        <dbReference type="ChEBI" id="CHEBI:30616"/>
    </ligand>
</feature>
<dbReference type="Pfam" id="PF05191">
    <property type="entry name" value="ADK_lid"/>
    <property type="match status" value="1"/>
</dbReference>
<dbReference type="EC" id="2.7.4.3" evidence="5 7"/>
<comment type="subcellular location">
    <subcellularLocation>
        <location evidence="5 7">Cytoplasm</location>
    </subcellularLocation>
</comment>
<keyword evidence="2 5" id="KW-0545">Nucleotide biosynthesis</keyword>
<feature type="region of interest" description="NMP" evidence="5">
    <location>
        <begin position="30"/>
        <end position="59"/>
    </location>
</feature>
<feature type="binding site" evidence="5">
    <location>
        <begin position="85"/>
        <end position="88"/>
    </location>
    <ligand>
        <name>AMP</name>
        <dbReference type="ChEBI" id="CHEBI:456215"/>
    </ligand>
</feature>
<sequence length="223" mass="24921">MRLILLGCPGAGKGTQAKLITEKFQIPQISTGDILRSAIQQDSALGKQVKEIVESGRLVPDEIVIQLVQERIKQPDAQNGFLLDGFPRTVTQAEALHKHTDIDYVIDIDVPEEEILRRLTGRRIHPDSGRTYHVLYQPPKEAGKDDVTGEPLVQRPDDSEETVRKRLAVYQAQTSPLREYYSNFQAQPGVQKPYYVKVDGTGSVDEIKKKIFSALTPSTVTSK</sequence>
<dbReference type="InterPro" id="IPR033690">
    <property type="entry name" value="Adenylat_kinase_CS"/>
</dbReference>
<evidence type="ECO:0000256" key="4">
    <source>
        <dbReference type="ARBA" id="ARBA00022777"/>
    </source>
</evidence>
<dbReference type="GO" id="GO:0044209">
    <property type="term" value="P:AMP salvage"/>
    <property type="evidence" value="ECO:0007669"/>
    <property type="project" value="UniProtKB-UniRule"/>
</dbReference>
<evidence type="ECO:0000313" key="11">
    <source>
        <dbReference type="Proteomes" id="UP000254720"/>
    </source>
</evidence>
<feature type="binding site" evidence="5">
    <location>
        <position position="166"/>
    </location>
    <ligand>
        <name>AMP</name>
        <dbReference type="ChEBI" id="CHEBI:456215"/>
    </ligand>
</feature>
<feature type="binding site" evidence="5">
    <location>
        <position position="122"/>
    </location>
    <ligand>
        <name>ATP</name>
        <dbReference type="ChEBI" id="CHEBI:30616"/>
    </ligand>
</feature>
<dbReference type="PRINTS" id="PR00094">
    <property type="entry name" value="ADENYLTKNASE"/>
</dbReference>
<evidence type="ECO:0000259" key="9">
    <source>
        <dbReference type="Pfam" id="PF05191"/>
    </source>
</evidence>
<dbReference type="InterPro" id="IPR006259">
    <property type="entry name" value="Adenyl_kin_sub"/>
</dbReference>
<dbReference type="NCBIfam" id="NF001380">
    <property type="entry name" value="PRK00279.1-2"/>
    <property type="match status" value="1"/>
</dbReference>
<comment type="similarity">
    <text evidence="5 6">Belongs to the adenylate kinase family.</text>
</comment>
<feature type="binding site" evidence="5">
    <location>
        <position position="92"/>
    </location>
    <ligand>
        <name>AMP</name>
        <dbReference type="ChEBI" id="CHEBI:456215"/>
    </ligand>
</feature>
<evidence type="ECO:0000256" key="7">
    <source>
        <dbReference type="RuleBase" id="RU003331"/>
    </source>
</evidence>
<dbReference type="OrthoDB" id="9805030at2"/>
<dbReference type="UniPathway" id="UPA00588">
    <property type="reaction ID" value="UER00649"/>
</dbReference>
<evidence type="ECO:0000256" key="6">
    <source>
        <dbReference type="RuleBase" id="RU003330"/>
    </source>
</evidence>
<dbReference type="NCBIfam" id="NF001379">
    <property type="entry name" value="PRK00279.1-1"/>
    <property type="match status" value="1"/>
</dbReference>
<dbReference type="Proteomes" id="UP000254720">
    <property type="component" value="Unassembled WGS sequence"/>
</dbReference>
<dbReference type="InterPro" id="IPR027417">
    <property type="entry name" value="P-loop_NTPase"/>
</dbReference>
<dbReference type="GO" id="GO:0005737">
    <property type="term" value="C:cytoplasm"/>
    <property type="evidence" value="ECO:0007669"/>
    <property type="project" value="UniProtKB-SubCell"/>
</dbReference>
<comment type="function">
    <text evidence="5">Catalyzes the reversible transfer of the terminal phosphate group between ATP and AMP. Plays an important role in cellular energy homeostasis and in adenine nucleotide metabolism.</text>
</comment>
<dbReference type="NCBIfam" id="TIGR01351">
    <property type="entry name" value="adk"/>
    <property type="match status" value="1"/>
</dbReference>
<comment type="caution">
    <text evidence="10">The sequence shown here is derived from an EMBL/GenBank/DDBJ whole genome shotgun (WGS) entry which is preliminary data.</text>
</comment>
<reference evidence="10 11" key="1">
    <citation type="submission" date="2018-07" db="EMBL/GenBank/DDBJ databases">
        <title>Genomic Encyclopedia of Type Strains, Phase IV (KMG-IV): sequencing the most valuable type-strain genomes for metagenomic binning, comparative biology and taxonomic classification.</title>
        <authorList>
            <person name="Goeker M."/>
        </authorList>
    </citation>
    <scope>NUCLEOTIDE SEQUENCE [LARGE SCALE GENOMIC DNA]</scope>
    <source>
        <strain evidence="10 11">DSM 16500</strain>
    </source>
</reference>
<comment type="subunit">
    <text evidence="5 7">Monomer.</text>
</comment>
<dbReference type="InterPro" id="IPR007862">
    <property type="entry name" value="Adenylate_kinase_lid-dom"/>
</dbReference>
<dbReference type="FunFam" id="3.40.50.300:FF:000106">
    <property type="entry name" value="Adenylate kinase mitochondrial"/>
    <property type="match status" value="1"/>
</dbReference>
<dbReference type="RefSeq" id="WP_114833979.1">
    <property type="nucleotide sequence ID" value="NZ_LR699114.1"/>
</dbReference>
<comment type="domain">
    <text evidence="5">Consists of three domains, a large central CORE domain and two small peripheral domains, NMPbind and LID, which undergo movements during catalysis. The LID domain closes over the site of phosphoryl transfer upon ATP binding. Assembling and dissambling the active center during each catalytic cycle provides an effective means to prevent ATP hydrolysis.</text>
</comment>
<organism evidence="10 11">
    <name type="scientific">Aquicella lusitana</name>
    <dbReference type="NCBI Taxonomy" id="254246"/>
    <lineage>
        <taxon>Bacteria</taxon>
        <taxon>Pseudomonadati</taxon>
        <taxon>Pseudomonadota</taxon>
        <taxon>Gammaproteobacteria</taxon>
        <taxon>Legionellales</taxon>
        <taxon>Coxiellaceae</taxon>
        <taxon>Aquicella</taxon>
    </lineage>
</organism>
<dbReference type="EMBL" id="QQAX01000006">
    <property type="protein sequence ID" value="RDI46081.1"/>
    <property type="molecule type" value="Genomic_DNA"/>
</dbReference>
<comment type="caution">
    <text evidence="5">Lacks conserved residue(s) required for the propagation of feature annotation.</text>
</comment>
<comment type="pathway">
    <text evidence="5">Purine metabolism; AMP biosynthesis via salvage pathway; AMP from ADP: step 1/1.</text>
</comment>
<dbReference type="PANTHER" id="PTHR23359">
    <property type="entry name" value="NUCLEOTIDE KINASE"/>
    <property type="match status" value="1"/>
</dbReference>
<evidence type="ECO:0000256" key="3">
    <source>
        <dbReference type="ARBA" id="ARBA00022741"/>
    </source>
</evidence>
<protein>
    <recommendedName>
        <fullName evidence="5 7">Adenylate kinase</fullName>
        <shortName evidence="5">AK</shortName>
        <ecNumber evidence="5 7">2.7.4.3</ecNumber>
    </recommendedName>
    <alternativeName>
        <fullName evidence="5">ATP-AMP transphosphorylase</fullName>
    </alternativeName>
    <alternativeName>
        <fullName evidence="5">ATP:AMP phosphotransferase</fullName>
    </alternativeName>
    <alternativeName>
        <fullName evidence="5">Adenylate monophosphate kinase</fullName>
    </alternativeName>
</protein>
<dbReference type="CDD" id="cd01428">
    <property type="entry name" value="ADK"/>
    <property type="match status" value="1"/>
</dbReference>
<evidence type="ECO:0000256" key="1">
    <source>
        <dbReference type="ARBA" id="ARBA00022679"/>
    </source>
</evidence>
<dbReference type="GO" id="GO:0004017">
    <property type="term" value="F:AMP kinase activity"/>
    <property type="evidence" value="ECO:0007669"/>
    <property type="project" value="UniProtKB-UniRule"/>
</dbReference>
<evidence type="ECO:0000256" key="8">
    <source>
        <dbReference type="SAM" id="MobiDB-lite"/>
    </source>
</evidence>
<comment type="catalytic activity">
    <reaction evidence="5 7">
        <text>AMP + ATP = 2 ADP</text>
        <dbReference type="Rhea" id="RHEA:12973"/>
        <dbReference type="ChEBI" id="CHEBI:30616"/>
        <dbReference type="ChEBI" id="CHEBI:456215"/>
        <dbReference type="ChEBI" id="CHEBI:456216"/>
        <dbReference type="EC" id="2.7.4.3"/>
    </reaction>
</comment>
<dbReference type="NCBIfam" id="NF001381">
    <property type="entry name" value="PRK00279.1-3"/>
    <property type="match status" value="1"/>
</dbReference>
<dbReference type="Gene3D" id="3.40.50.300">
    <property type="entry name" value="P-loop containing nucleotide triphosphate hydrolases"/>
    <property type="match status" value="1"/>
</dbReference>
<dbReference type="AlphaFoldDB" id="A0A370GRE0"/>
<dbReference type="GO" id="GO:0005524">
    <property type="term" value="F:ATP binding"/>
    <property type="evidence" value="ECO:0007669"/>
    <property type="project" value="UniProtKB-UniRule"/>
</dbReference>
<feature type="binding site" evidence="5">
    <location>
        <position position="31"/>
    </location>
    <ligand>
        <name>AMP</name>
        <dbReference type="ChEBI" id="CHEBI:456215"/>
    </ligand>
</feature>
<keyword evidence="5" id="KW-0963">Cytoplasm</keyword>
<evidence type="ECO:0000256" key="5">
    <source>
        <dbReference type="HAMAP-Rule" id="MF_00235"/>
    </source>
</evidence>
<proteinExistence type="inferred from homology"/>
<gene>
    <name evidence="5" type="primary">adk</name>
    <name evidence="10" type="ORF">C8D86_10689</name>
</gene>
<keyword evidence="1 5" id="KW-0808">Transferase</keyword>
<dbReference type="SUPFAM" id="SSF52540">
    <property type="entry name" value="P-loop containing nucleoside triphosphate hydrolases"/>
    <property type="match status" value="1"/>
</dbReference>
<feature type="binding site" evidence="5">
    <location>
        <position position="155"/>
    </location>
    <ligand>
        <name>AMP</name>
        <dbReference type="ChEBI" id="CHEBI:456215"/>
    </ligand>
</feature>
<feature type="region of interest" description="Disordered" evidence="8">
    <location>
        <begin position="140"/>
        <end position="160"/>
    </location>
</feature>
<feature type="binding site" evidence="5">
    <location>
        <begin position="57"/>
        <end position="59"/>
    </location>
    <ligand>
        <name>AMP</name>
        <dbReference type="ChEBI" id="CHEBI:456215"/>
    </ligand>
</feature>
<keyword evidence="4 5" id="KW-0418">Kinase</keyword>
<accession>A0A370GRE0</accession>
<dbReference type="Pfam" id="PF00406">
    <property type="entry name" value="ADK"/>
    <property type="match status" value="1"/>
</dbReference>
<dbReference type="PROSITE" id="PS00113">
    <property type="entry name" value="ADENYLATE_KINASE"/>
    <property type="match status" value="1"/>
</dbReference>
<keyword evidence="5 7" id="KW-0067">ATP-binding</keyword>
<keyword evidence="3 5" id="KW-0547">Nucleotide-binding</keyword>
<feature type="region of interest" description="LID" evidence="5">
    <location>
        <begin position="121"/>
        <end position="158"/>
    </location>
</feature>
<dbReference type="HAMAP" id="MF_00235">
    <property type="entry name" value="Adenylate_kinase_Adk"/>
    <property type="match status" value="1"/>
</dbReference>
<keyword evidence="11" id="KW-1185">Reference proteome</keyword>
<feature type="binding site" evidence="5">
    <location>
        <position position="36"/>
    </location>
    <ligand>
        <name>AMP</name>
        <dbReference type="ChEBI" id="CHEBI:456215"/>
    </ligand>
</feature>
<evidence type="ECO:0000256" key="2">
    <source>
        <dbReference type="ARBA" id="ARBA00022727"/>
    </source>
</evidence>
<dbReference type="InterPro" id="IPR000850">
    <property type="entry name" value="Adenylat/UMP-CMP_kin"/>
</dbReference>
<name>A0A370GRE0_9COXI</name>
<evidence type="ECO:0000313" key="10">
    <source>
        <dbReference type="EMBL" id="RDI46081.1"/>
    </source>
</evidence>
<feature type="binding site" evidence="5">
    <location>
        <begin position="131"/>
        <end position="132"/>
    </location>
    <ligand>
        <name>ATP</name>
        <dbReference type="ChEBI" id="CHEBI:30616"/>
    </ligand>
</feature>